<feature type="transmembrane region" description="Helical" evidence="15">
    <location>
        <begin position="168"/>
        <end position="186"/>
    </location>
</feature>
<dbReference type="Pfam" id="PF06682">
    <property type="entry name" value="SARAF"/>
    <property type="match status" value="1"/>
</dbReference>
<reference evidence="17" key="1">
    <citation type="journal article" date="2023" name="Mol. Phylogenet. Evol.">
        <title>Genome-scale phylogeny and comparative genomics of the fungal order Sordariales.</title>
        <authorList>
            <person name="Hensen N."/>
            <person name="Bonometti L."/>
            <person name="Westerberg I."/>
            <person name="Brannstrom I.O."/>
            <person name="Guillou S."/>
            <person name="Cros-Aarteil S."/>
            <person name="Calhoun S."/>
            <person name="Haridas S."/>
            <person name="Kuo A."/>
            <person name="Mondo S."/>
            <person name="Pangilinan J."/>
            <person name="Riley R."/>
            <person name="LaButti K."/>
            <person name="Andreopoulos B."/>
            <person name="Lipzen A."/>
            <person name="Chen C."/>
            <person name="Yan M."/>
            <person name="Daum C."/>
            <person name="Ng V."/>
            <person name="Clum A."/>
            <person name="Steindorff A."/>
            <person name="Ohm R.A."/>
            <person name="Martin F."/>
            <person name="Silar P."/>
            <person name="Natvig D.O."/>
            <person name="Lalanne C."/>
            <person name="Gautier V."/>
            <person name="Ament-Velasquez S.L."/>
            <person name="Kruys A."/>
            <person name="Hutchinson M.I."/>
            <person name="Powell A.J."/>
            <person name="Barry K."/>
            <person name="Miller A.N."/>
            <person name="Grigoriev I.V."/>
            <person name="Debuchy R."/>
            <person name="Gladieux P."/>
            <person name="Hiltunen Thoren M."/>
            <person name="Johannesson H."/>
        </authorList>
    </citation>
    <scope>NUCLEOTIDE SEQUENCE</scope>
    <source>
        <strain evidence="17">CBS 892.96</strain>
    </source>
</reference>
<proteinExistence type="inferred from homology"/>
<evidence type="ECO:0000256" key="14">
    <source>
        <dbReference type="SAM" id="MobiDB-lite"/>
    </source>
</evidence>
<evidence type="ECO:0000256" key="3">
    <source>
        <dbReference type="ARBA" id="ARBA00016584"/>
    </source>
</evidence>
<dbReference type="InterPro" id="IPR009567">
    <property type="entry name" value="SARAF"/>
</dbReference>
<comment type="caution">
    <text evidence="17">The sequence shown here is derived from an EMBL/GenBank/DDBJ whole genome shotgun (WGS) entry which is preliminary data.</text>
</comment>
<name>A0AAN6W4G0_9PEZI</name>
<evidence type="ECO:0000256" key="8">
    <source>
        <dbReference type="ARBA" id="ARBA00022824"/>
    </source>
</evidence>
<evidence type="ECO:0000256" key="2">
    <source>
        <dbReference type="ARBA" id="ARBA00006833"/>
    </source>
</evidence>
<evidence type="ECO:0000313" key="17">
    <source>
        <dbReference type="EMBL" id="KAK4173477.1"/>
    </source>
</evidence>
<keyword evidence="11" id="KW-0406">Ion transport</keyword>
<gene>
    <name evidence="17" type="ORF">QBC36DRAFT_56446</name>
</gene>
<keyword evidence="7 16" id="KW-0732">Signal</keyword>
<comment type="subcellular location">
    <subcellularLocation>
        <location evidence="1">Endoplasmic reticulum membrane</location>
        <topology evidence="1">Single-pass type I membrane protein</topology>
    </subcellularLocation>
</comment>
<dbReference type="GO" id="GO:0005789">
    <property type="term" value="C:endoplasmic reticulum membrane"/>
    <property type="evidence" value="ECO:0007669"/>
    <property type="project" value="UniProtKB-SubCell"/>
</dbReference>
<dbReference type="EMBL" id="MU866341">
    <property type="protein sequence ID" value="KAK4173477.1"/>
    <property type="molecule type" value="Genomic_DNA"/>
</dbReference>
<dbReference type="PANTHER" id="PTHR15929:SF0">
    <property type="entry name" value="STORE-OPERATED CALCIUM ENTRY-ASSOCIATED REGULATORY FACTOR"/>
    <property type="match status" value="1"/>
</dbReference>
<accession>A0AAN6W4G0</accession>
<feature type="region of interest" description="Disordered" evidence="14">
    <location>
        <begin position="197"/>
        <end position="265"/>
    </location>
</feature>
<protein>
    <recommendedName>
        <fullName evidence="3">Store-operated calcium entry-associated regulatory factor</fullName>
    </recommendedName>
    <alternativeName>
        <fullName evidence="13">Transmembrane protein 66</fullName>
    </alternativeName>
</protein>
<evidence type="ECO:0000256" key="12">
    <source>
        <dbReference type="ARBA" id="ARBA00023136"/>
    </source>
</evidence>
<evidence type="ECO:0000256" key="5">
    <source>
        <dbReference type="ARBA" id="ARBA00022568"/>
    </source>
</evidence>
<evidence type="ECO:0000313" key="18">
    <source>
        <dbReference type="Proteomes" id="UP001302321"/>
    </source>
</evidence>
<keyword evidence="4" id="KW-0813">Transport</keyword>
<evidence type="ECO:0000256" key="4">
    <source>
        <dbReference type="ARBA" id="ARBA00022448"/>
    </source>
</evidence>
<keyword evidence="10 15" id="KW-1133">Transmembrane helix</keyword>
<dbReference type="GO" id="GO:2001256">
    <property type="term" value="P:regulation of store-operated calcium entry"/>
    <property type="evidence" value="ECO:0007669"/>
    <property type="project" value="InterPro"/>
</dbReference>
<feature type="region of interest" description="Disordered" evidence="14">
    <location>
        <begin position="301"/>
        <end position="347"/>
    </location>
</feature>
<reference evidence="17" key="2">
    <citation type="submission" date="2023-05" db="EMBL/GenBank/DDBJ databases">
        <authorList>
            <consortium name="Lawrence Berkeley National Laboratory"/>
            <person name="Steindorff A."/>
            <person name="Hensen N."/>
            <person name="Bonometti L."/>
            <person name="Westerberg I."/>
            <person name="Brannstrom I.O."/>
            <person name="Guillou S."/>
            <person name="Cros-Aarteil S."/>
            <person name="Calhoun S."/>
            <person name="Haridas S."/>
            <person name="Kuo A."/>
            <person name="Mondo S."/>
            <person name="Pangilinan J."/>
            <person name="Riley R."/>
            <person name="Labutti K."/>
            <person name="Andreopoulos B."/>
            <person name="Lipzen A."/>
            <person name="Chen C."/>
            <person name="Yanf M."/>
            <person name="Daum C."/>
            <person name="Ng V."/>
            <person name="Clum A."/>
            <person name="Ohm R."/>
            <person name="Martin F."/>
            <person name="Silar P."/>
            <person name="Natvig D."/>
            <person name="Lalanne C."/>
            <person name="Gautier V."/>
            <person name="Ament-Velasquez S.L."/>
            <person name="Kruys A."/>
            <person name="Hutchinson M.I."/>
            <person name="Powell A.J."/>
            <person name="Barry K."/>
            <person name="Miller A.N."/>
            <person name="Grigoriev I.V."/>
            <person name="Debuchy R."/>
            <person name="Gladieux P."/>
            <person name="Thoren M.H."/>
            <person name="Johannesson H."/>
        </authorList>
    </citation>
    <scope>NUCLEOTIDE SEQUENCE</scope>
    <source>
        <strain evidence="17">CBS 892.96</strain>
    </source>
</reference>
<evidence type="ECO:0000256" key="1">
    <source>
        <dbReference type="ARBA" id="ARBA00004115"/>
    </source>
</evidence>
<dbReference type="PANTHER" id="PTHR15929">
    <property type="entry name" value="STORE-OPERATED CALCIUM ENTRY-ASSOCIATED REGULATORY FACTOR"/>
    <property type="match status" value="1"/>
</dbReference>
<keyword evidence="18" id="KW-1185">Reference proteome</keyword>
<comment type="similarity">
    <text evidence="2">Belongs to the SARAF family.</text>
</comment>
<feature type="compositionally biased region" description="Gly residues" evidence="14">
    <location>
        <begin position="309"/>
        <end position="321"/>
    </location>
</feature>
<evidence type="ECO:0000256" key="10">
    <source>
        <dbReference type="ARBA" id="ARBA00022989"/>
    </source>
</evidence>
<evidence type="ECO:0000256" key="6">
    <source>
        <dbReference type="ARBA" id="ARBA00022692"/>
    </source>
</evidence>
<feature type="compositionally biased region" description="Low complexity" evidence="14">
    <location>
        <begin position="322"/>
        <end position="340"/>
    </location>
</feature>
<keyword evidence="8" id="KW-0256">Endoplasmic reticulum</keyword>
<dbReference type="GO" id="GO:0006816">
    <property type="term" value="P:calcium ion transport"/>
    <property type="evidence" value="ECO:0007669"/>
    <property type="project" value="UniProtKB-KW"/>
</dbReference>
<dbReference type="Proteomes" id="UP001302321">
    <property type="component" value="Unassembled WGS sequence"/>
</dbReference>
<evidence type="ECO:0000256" key="15">
    <source>
        <dbReference type="SAM" id="Phobius"/>
    </source>
</evidence>
<keyword evidence="6 15" id="KW-0812">Transmembrane</keyword>
<evidence type="ECO:0000256" key="7">
    <source>
        <dbReference type="ARBA" id="ARBA00022729"/>
    </source>
</evidence>
<sequence>MHLPPITGPLALLLLLPLPSTALGAKPHNAILLSNVRSLTLNAHAKTTSRRVSPIPQLKCASPRKLCSLPEAAQITTMRCTNTGSSYTSEDIEWSCTASLPSTLRLDRTEVICEGYDSPDDPYVLKGSCGVEYTLSLTDEGRERYPHLTTKGGGGWRAKEGEGEETDWSGVLFGILFVGVLAWILIGACTQWGQNRNNNNAAGGQRRQPRPGSGWGGGGNNGDDDDPPPPYPGTGGGSNTRRPKTTSSSTSSRQQEQGWRPGFWTGLASGAAGGYMAGQRRANTGANAFGGYNNINYDDTYGSRWGGSNRFGGGSGWGGAGPSRPSGSESSGGPSHESTGYGSTSRR</sequence>
<evidence type="ECO:0000256" key="11">
    <source>
        <dbReference type="ARBA" id="ARBA00023065"/>
    </source>
</evidence>
<dbReference type="AlphaFoldDB" id="A0AAN6W4G0"/>
<feature type="compositionally biased region" description="Low complexity" evidence="14">
    <location>
        <begin position="197"/>
        <end position="212"/>
    </location>
</feature>
<keyword evidence="5" id="KW-0109">Calcium transport</keyword>
<organism evidence="17 18">
    <name type="scientific">Triangularia setosa</name>
    <dbReference type="NCBI Taxonomy" id="2587417"/>
    <lineage>
        <taxon>Eukaryota</taxon>
        <taxon>Fungi</taxon>
        <taxon>Dikarya</taxon>
        <taxon>Ascomycota</taxon>
        <taxon>Pezizomycotina</taxon>
        <taxon>Sordariomycetes</taxon>
        <taxon>Sordariomycetidae</taxon>
        <taxon>Sordariales</taxon>
        <taxon>Podosporaceae</taxon>
        <taxon>Triangularia</taxon>
    </lineage>
</organism>
<evidence type="ECO:0000256" key="9">
    <source>
        <dbReference type="ARBA" id="ARBA00022837"/>
    </source>
</evidence>
<feature type="signal peptide" evidence="16">
    <location>
        <begin position="1"/>
        <end position="24"/>
    </location>
</feature>
<keyword evidence="9" id="KW-0106">Calcium</keyword>
<evidence type="ECO:0000256" key="16">
    <source>
        <dbReference type="SAM" id="SignalP"/>
    </source>
</evidence>
<evidence type="ECO:0000256" key="13">
    <source>
        <dbReference type="ARBA" id="ARBA00031116"/>
    </source>
</evidence>
<feature type="chain" id="PRO_5042967850" description="Store-operated calcium entry-associated regulatory factor" evidence="16">
    <location>
        <begin position="25"/>
        <end position="347"/>
    </location>
</feature>
<keyword evidence="12 15" id="KW-0472">Membrane</keyword>